<dbReference type="Proteomes" id="UP000183083">
    <property type="component" value="Unassembled WGS sequence"/>
</dbReference>
<name>A0AB38BQJ0_PSESX</name>
<evidence type="ECO:0000313" key="1">
    <source>
        <dbReference type="EMBL" id="SFN79030.1"/>
    </source>
</evidence>
<dbReference type="Gene3D" id="1.20.1290.10">
    <property type="entry name" value="AhpD-like"/>
    <property type="match status" value="1"/>
</dbReference>
<dbReference type="EMBL" id="FOVV01000003">
    <property type="protein sequence ID" value="SFN79030.1"/>
    <property type="molecule type" value="Genomic_DNA"/>
</dbReference>
<dbReference type="SUPFAM" id="SSF69118">
    <property type="entry name" value="AhpD-like"/>
    <property type="match status" value="1"/>
</dbReference>
<comment type="caution">
    <text evidence="1">The sequence shown here is derived from an EMBL/GenBank/DDBJ whole genome shotgun (WGS) entry which is preliminary data.</text>
</comment>
<organism evidence="1 2">
    <name type="scientific">Pseudomonas syringae</name>
    <dbReference type="NCBI Taxonomy" id="317"/>
    <lineage>
        <taxon>Bacteria</taxon>
        <taxon>Pseudomonadati</taxon>
        <taxon>Pseudomonadota</taxon>
        <taxon>Gammaproteobacteria</taxon>
        <taxon>Pseudomonadales</taxon>
        <taxon>Pseudomonadaceae</taxon>
        <taxon>Pseudomonas</taxon>
    </lineage>
</organism>
<dbReference type="InterPro" id="IPR029032">
    <property type="entry name" value="AhpD-like"/>
</dbReference>
<protein>
    <submittedName>
        <fullName evidence="1">N-terminal domain of uncharacterized protein YciW-containing protein</fullName>
    </submittedName>
</protein>
<gene>
    <name evidence="1" type="ORF">SAMN05444065_103281</name>
</gene>
<dbReference type="RefSeq" id="WP_074907791.1">
    <property type="nucleotide sequence ID" value="NZ_FOVV01000003.1"/>
</dbReference>
<sequence>MTSTTEHSTIPDVLDSLLGIAPGSPLHAVRHARDKVALATQGSQDLFFDPALAHNLSLNERLWVAYYATLLSAQPTLSGYYLSQLQAAGAEANVLAQIDLLEDQRLAAILRFTRTLIESPVHGDQSALQALQHQGLSTAEIVVLAQLIAFLSYQVRLAAGLGALKSAGAA</sequence>
<evidence type="ECO:0000313" key="2">
    <source>
        <dbReference type="Proteomes" id="UP000183083"/>
    </source>
</evidence>
<dbReference type="AlphaFoldDB" id="A0AB38BQJ0"/>
<proteinExistence type="predicted"/>
<accession>A0AB38BQJ0</accession>
<reference evidence="1 2" key="1">
    <citation type="submission" date="2016-10" db="EMBL/GenBank/DDBJ databases">
        <authorList>
            <person name="Varghese N."/>
            <person name="Submissions S."/>
        </authorList>
    </citation>
    <scope>NUCLEOTIDE SEQUENCE [LARGE SCALE GENOMIC DNA]</scope>
    <source>
        <strain evidence="1 2">BS0292</strain>
    </source>
</reference>